<evidence type="ECO:0000313" key="3">
    <source>
        <dbReference type="Proteomes" id="UP001059480"/>
    </source>
</evidence>
<evidence type="ECO:0000256" key="1">
    <source>
        <dbReference type="ARBA" id="ARBA00007189"/>
    </source>
</evidence>
<reference evidence="2" key="2">
    <citation type="journal article" date="2023" name="Curr. Microbiol.">
        <title>Granulicatella seriolae sp. nov., a Novel Facultative Anaerobe Isolated from Yellowtail Marine Fish.</title>
        <authorList>
            <person name="Lee M."/>
            <person name="Choi Y.J."/>
            <person name="Farooq A."/>
            <person name="Jeong J.B."/>
            <person name="Jung M.Y."/>
        </authorList>
    </citation>
    <scope>NUCLEOTIDE SEQUENCE</scope>
    <source>
        <strain evidence="2">S8</strain>
    </source>
</reference>
<protein>
    <submittedName>
        <fullName evidence="2">DUF2325 domain-containing protein</fullName>
    </submittedName>
</protein>
<comment type="similarity">
    <text evidence="1">Belongs to the UPF0751 family.</text>
</comment>
<dbReference type="Pfam" id="PF10087">
    <property type="entry name" value="DUF2325"/>
    <property type="match status" value="1"/>
</dbReference>
<proteinExistence type="inferred from homology"/>
<dbReference type="InterPro" id="IPR016772">
    <property type="entry name" value="UCP020408"/>
</dbReference>
<reference evidence="2" key="1">
    <citation type="submission" date="2022-07" db="EMBL/GenBank/DDBJ databases">
        <authorList>
            <person name="Jung M.-Y."/>
            <person name="Lee M."/>
        </authorList>
    </citation>
    <scope>NUCLEOTIDE SEQUENCE</scope>
    <source>
        <strain evidence="2">S8</strain>
    </source>
</reference>
<dbReference type="RefSeq" id="WP_256944310.1">
    <property type="nucleotide sequence ID" value="NZ_JANHNZ010000001.1"/>
</dbReference>
<dbReference type="EMBL" id="JANHNZ010000001">
    <property type="protein sequence ID" value="MCQ9209204.1"/>
    <property type="molecule type" value="Genomic_DNA"/>
</dbReference>
<reference evidence="2" key="3">
    <citation type="journal article" date="2023" name="Microbiol. Resour. Announc.">
        <title>Draft Genome Sequence of Granulicatella sp. Strain S8, Isolated from a Marine Fish, Seriola quinqueradiata.</title>
        <authorList>
            <person name="Lee M."/>
            <person name="Farooq A."/>
            <person name="Jeong J.B."/>
            <person name="Jung M.Y."/>
        </authorList>
    </citation>
    <scope>NUCLEOTIDE SEQUENCE</scope>
    <source>
        <strain evidence="2">S8</strain>
    </source>
</reference>
<name>A0ABT1WKZ3_9LACT</name>
<dbReference type="Proteomes" id="UP001059480">
    <property type="component" value="Unassembled WGS sequence"/>
</dbReference>
<accession>A0ABT1WKZ3</accession>
<keyword evidence="3" id="KW-1185">Reference proteome</keyword>
<evidence type="ECO:0000313" key="2">
    <source>
        <dbReference type="EMBL" id="MCQ9209204.1"/>
    </source>
</evidence>
<gene>
    <name evidence="2" type="ORF">NPA36_01310</name>
</gene>
<comment type="caution">
    <text evidence="2">The sequence shown here is derived from an EMBL/GenBank/DDBJ whole genome shotgun (WGS) entry which is preliminary data.</text>
</comment>
<organism evidence="2 3">
    <name type="scientific">Granulicatella seriolae</name>
    <dbReference type="NCBI Taxonomy" id="2967226"/>
    <lineage>
        <taxon>Bacteria</taxon>
        <taxon>Bacillati</taxon>
        <taxon>Bacillota</taxon>
        <taxon>Bacilli</taxon>
        <taxon>Lactobacillales</taxon>
        <taxon>Carnobacteriaceae</taxon>
        <taxon>Granulicatella</taxon>
    </lineage>
</organism>
<sequence length="390" mass="44947">MKKDQFISLVKGEIQYCLDNLTSFNVEEISARIKEQLAILDVIKDINFLSESNEQRSEVEKDTAIYKEINGVKTRIEPMIPKVSTINRKEKISANGKIIEGYFQQKIRGGVINKQQELFVPEKAIRDLGIEEGDFVRATYVSKSPYYDIENKKKSNRVHYDFVILQKNTTKREKVREIHTFLTVKKHEDLNRLYIEFPDKESEIEIRALISDGDRATFRLEEGDIIDYAHQIDNSMIGNVIWKYKIEEIPTKKEAKDTVVSKKKKVSKTSKQGRPVKPIFKGLTVLTIGGTNKNLHKNAKEEIIKRDGTYSYLSGNESHASIISQIRKADLIMIYTQSISHEAMYLAKEHCKKMGKVHGYTKNIGGIELVRRLSVMKKKLVLEEDSMKQV</sequence>